<organism evidence="9 10">
    <name type="scientific">Aedes albopictus</name>
    <name type="common">Asian tiger mosquito</name>
    <name type="synonym">Stegomyia albopicta</name>
    <dbReference type="NCBI Taxonomy" id="7160"/>
    <lineage>
        <taxon>Eukaryota</taxon>
        <taxon>Metazoa</taxon>
        <taxon>Ecdysozoa</taxon>
        <taxon>Arthropoda</taxon>
        <taxon>Hexapoda</taxon>
        <taxon>Insecta</taxon>
        <taxon>Pterygota</taxon>
        <taxon>Neoptera</taxon>
        <taxon>Endopterygota</taxon>
        <taxon>Diptera</taxon>
        <taxon>Nematocera</taxon>
        <taxon>Culicoidea</taxon>
        <taxon>Culicidae</taxon>
        <taxon>Culicinae</taxon>
        <taxon>Aedini</taxon>
        <taxon>Aedes</taxon>
        <taxon>Stegomyia</taxon>
    </lineage>
</organism>
<dbReference type="InterPro" id="IPR036265">
    <property type="entry name" value="HIT-like_sf"/>
</dbReference>
<dbReference type="PANTHER" id="PTHR12486:SF5">
    <property type="entry name" value="ADENOSINE 5'-MONOPHOSPHORAMIDASE HINT3"/>
    <property type="match status" value="1"/>
</dbReference>
<dbReference type="InterPro" id="IPR011146">
    <property type="entry name" value="HIT-like"/>
</dbReference>
<dbReference type="GeneID" id="109622582"/>
<comment type="catalytic activity">
    <reaction evidence="3">
        <text>adenosine 5'-phosphoramidate + H2O = NH4(+) + AMP</text>
        <dbReference type="Rhea" id="RHEA:67916"/>
        <dbReference type="ChEBI" id="CHEBI:15377"/>
        <dbReference type="ChEBI" id="CHEBI:28938"/>
        <dbReference type="ChEBI" id="CHEBI:57890"/>
        <dbReference type="ChEBI" id="CHEBI:456215"/>
    </reaction>
</comment>
<evidence type="ECO:0000256" key="7">
    <source>
        <dbReference type="PROSITE-ProRule" id="PRU00464"/>
    </source>
</evidence>
<dbReference type="Gene3D" id="3.30.428.10">
    <property type="entry name" value="HIT-like"/>
    <property type="match status" value="1"/>
</dbReference>
<evidence type="ECO:0000256" key="5">
    <source>
        <dbReference type="ARBA" id="ARBA00039802"/>
    </source>
</evidence>
<dbReference type="SUPFAM" id="SSF54197">
    <property type="entry name" value="HIT-like"/>
    <property type="match status" value="1"/>
</dbReference>
<protein>
    <recommendedName>
        <fullName evidence="5">Adenosine 5'-monophosphoramidase HINT3</fullName>
    </recommendedName>
    <alternativeName>
        <fullName evidence="6">Histidine triad nucleotide-binding protein 3</fullName>
    </alternativeName>
</protein>
<evidence type="ECO:0000313" key="9">
    <source>
        <dbReference type="EnsemblMetazoa" id="AALFPA23_012306.P17600"/>
    </source>
</evidence>
<keyword evidence="1" id="KW-0547">Nucleotide-binding</keyword>
<feature type="domain" description="HIT" evidence="8">
    <location>
        <begin position="14"/>
        <end position="121"/>
    </location>
</feature>
<evidence type="ECO:0000256" key="3">
    <source>
        <dbReference type="ARBA" id="ARBA00024472"/>
    </source>
</evidence>
<feature type="short sequence motif" description="Histidine triad motif" evidence="7">
    <location>
        <begin position="107"/>
        <end position="111"/>
    </location>
</feature>
<sequence length="155" mass="17572">MTSSPTRTVLERCIFCKIVTGQDPNASIVYQNERICIFKDIRPAAEQHLLAVPKYHLDDVRALTSAERPLLEEMRKELGNVLKDQFQIDPAEALFGFHVPPFTTVKHLHMHGMGPVGSMGFLSRMIFRPNSMWFNTDQAVFNRIPAVSQDETGSQ</sequence>
<reference evidence="10" key="1">
    <citation type="journal article" date="2015" name="Proc. Natl. Acad. Sci. U.S.A.">
        <title>Genome sequence of the Asian Tiger mosquito, Aedes albopictus, reveals insights into its biology, genetics, and evolution.</title>
        <authorList>
            <person name="Chen X.G."/>
            <person name="Jiang X."/>
            <person name="Gu J."/>
            <person name="Xu M."/>
            <person name="Wu Y."/>
            <person name="Deng Y."/>
            <person name="Zhang C."/>
            <person name="Bonizzoni M."/>
            <person name="Dermauw W."/>
            <person name="Vontas J."/>
            <person name="Armbruster P."/>
            <person name="Huang X."/>
            <person name="Yang Y."/>
            <person name="Zhang H."/>
            <person name="He W."/>
            <person name="Peng H."/>
            <person name="Liu Y."/>
            <person name="Wu K."/>
            <person name="Chen J."/>
            <person name="Lirakis M."/>
            <person name="Topalis P."/>
            <person name="Van Leeuwen T."/>
            <person name="Hall A.B."/>
            <person name="Jiang X."/>
            <person name="Thorpe C."/>
            <person name="Mueller R.L."/>
            <person name="Sun C."/>
            <person name="Waterhouse R.M."/>
            <person name="Yan G."/>
            <person name="Tu Z.J."/>
            <person name="Fang X."/>
            <person name="James A.A."/>
        </authorList>
    </citation>
    <scope>NUCLEOTIDE SEQUENCE [LARGE SCALE GENOMIC DNA]</scope>
    <source>
        <strain evidence="10">Foshan</strain>
    </source>
</reference>
<evidence type="ECO:0000256" key="6">
    <source>
        <dbReference type="ARBA" id="ARBA00042361"/>
    </source>
</evidence>
<dbReference type="Pfam" id="PF11969">
    <property type="entry name" value="DcpS_C"/>
    <property type="match status" value="1"/>
</dbReference>
<evidence type="ECO:0000256" key="4">
    <source>
        <dbReference type="ARBA" id="ARBA00025764"/>
    </source>
</evidence>
<dbReference type="EnsemblMetazoa" id="AALFPA23_012306.R17600">
    <property type="protein sequence ID" value="AALFPA23_012306.P17600"/>
    <property type="gene ID" value="AALFPA23_012306"/>
</dbReference>
<evidence type="ECO:0000259" key="8">
    <source>
        <dbReference type="PROSITE" id="PS51084"/>
    </source>
</evidence>
<keyword evidence="2" id="KW-0378">Hydrolase</keyword>
<dbReference type="PROSITE" id="PS51084">
    <property type="entry name" value="HIT_2"/>
    <property type="match status" value="1"/>
</dbReference>
<reference evidence="9" key="2">
    <citation type="submission" date="2025-05" db="UniProtKB">
        <authorList>
            <consortium name="EnsemblMetazoa"/>
        </authorList>
    </citation>
    <scope>IDENTIFICATION</scope>
    <source>
        <strain evidence="9">Foshan</strain>
    </source>
</reference>
<keyword evidence="10" id="KW-1185">Reference proteome</keyword>
<evidence type="ECO:0000256" key="2">
    <source>
        <dbReference type="ARBA" id="ARBA00022801"/>
    </source>
</evidence>
<dbReference type="RefSeq" id="XP_019932533.3">
    <property type="nucleotide sequence ID" value="XM_020076974.3"/>
</dbReference>
<evidence type="ECO:0000313" key="10">
    <source>
        <dbReference type="Proteomes" id="UP000069940"/>
    </source>
</evidence>
<proteinExistence type="inferred from homology"/>
<comment type="similarity">
    <text evidence="4">Belongs to the HINT family.</text>
</comment>
<name>A0ABM1YUP3_AEDAL</name>
<dbReference type="PANTHER" id="PTHR12486">
    <property type="entry name" value="APRATAXIN-RELATED"/>
    <property type="match status" value="1"/>
</dbReference>
<accession>A0ABM1YUP3</accession>
<evidence type="ECO:0000256" key="1">
    <source>
        <dbReference type="ARBA" id="ARBA00022741"/>
    </source>
</evidence>
<dbReference type="Proteomes" id="UP000069940">
    <property type="component" value="Unassembled WGS sequence"/>
</dbReference>